<name>A0ABY7I501_9BACI</name>
<sequence>MNLITEKNDKEISMISNGKNNRLGLNKRMIRSKGGAEMVPALYYEKIFAANRNMHKSGGENKAVADSLRKSIKQQEEFNQLLKELLNRDIK</sequence>
<dbReference type="RefSeq" id="WP_229043157.1">
    <property type="nucleotide sequence ID" value="NZ_CP100752.1"/>
</dbReference>
<keyword evidence="2" id="KW-1185">Reference proteome</keyword>
<gene>
    <name evidence="1" type="ORF">O0R52_06470</name>
</gene>
<dbReference type="EMBL" id="CP114066">
    <property type="protein sequence ID" value="WAT22596.1"/>
    <property type="molecule type" value="Genomic_DNA"/>
</dbReference>
<protein>
    <submittedName>
        <fullName evidence="1">Uncharacterized protein</fullName>
    </submittedName>
</protein>
<evidence type="ECO:0000313" key="2">
    <source>
        <dbReference type="Proteomes" id="UP001164713"/>
    </source>
</evidence>
<organism evidence="1 2">
    <name type="scientific">Bacillus halotolerans</name>
    <dbReference type="NCBI Taxonomy" id="260554"/>
    <lineage>
        <taxon>Bacteria</taxon>
        <taxon>Bacillati</taxon>
        <taxon>Bacillota</taxon>
        <taxon>Bacilli</taxon>
        <taxon>Bacillales</taxon>
        <taxon>Bacillaceae</taxon>
        <taxon>Bacillus</taxon>
    </lineage>
</organism>
<proteinExistence type="predicted"/>
<accession>A0ABY7I501</accession>
<reference evidence="1" key="1">
    <citation type="submission" date="2022-12" db="EMBL/GenBank/DDBJ databases">
        <title>Genomic of Bacillus halotolerans.</title>
        <authorList>
            <person name="Xu G."/>
            <person name="Ding Y."/>
        </authorList>
    </citation>
    <scope>NUCLEOTIDE SEQUENCE</scope>
    <source>
        <strain evidence="1">B13</strain>
    </source>
</reference>
<evidence type="ECO:0000313" key="1">
    <source>
        <dbReference type="EMBL" id="WAT22596.1"/>
    </source>
</evidence>
<dbReference type="Proteomes" id="UP001164713">
    <property type="component" value="Chromosome"/>
</dbReference>